<dbReference type="EMBL" id="JAAMPU010000102">
    <property type="protein sequence ID" value="NMH27674.1"/>
    <property type="molecule type" value="Genomic_DNA"/>
</dbReference>
<comment type="caution">
    <text evidence="1">The sequence shown here is derived from an EMBL/GenBank/DDBJ whole genome shotgun (WGS) entry which is preliminary data.</text>
</comment>
<dbReference type="Proteomes" id="UP000712080">
    <property type="component" value="Unassembled WGS sequence"/>
</dbReference>
<evidence type="ECO:0000313" key="1">
    <source>
        <dbReference type="EMBL" id="NMH27674.1"/>
    </source>
</evidence>
<evidence type="ECO:0000313" key="2">
    <source>
        <dbReference type="Proteomes" id="UP000712080"/>
    </source>
</evidence>
<dbReference type="AlphaFoldDB" id="A0A972JF79"/>
<organism evidence="1 2">
    <name type="scientific">Flavobacterium silvaticum</name>
    <dbReference type="NCBI Taxonomy" id="1852020"/>
    <lineage>
        <taxon>Bacteria</taxon>
        <taxon>Pseudomonadati</taxon>
        <taxon>Bacteroidota</taxon>
        <taxon>Flavobacteriia</taxon>
        <taxon>Flavobacteriales</taxon>
        <taxon>Flavobacteriaceae</taxon>
        <taxon>Flavobacterium</taxon>
    </lineage>
</organism>
<proteinExistence type="predicted"/>
<gene>
    <name evidence="1" type="ORF">G6047_06495</name>
</gene>
<sequence>MTVQEFLTVYKNDIPEMWDSYISFEDWRTAFYQKTLVFHQETKQSYFEQVGKIIAQNNYDAYYPDLVKYAYSGLFTKNDEISFVILIQQLIAKTDSITVESEMQELLEFIYSLSDFFVHEYFPENRLRSSLTKLKAKIIEKENLDKEGTRESIFRFFDLML</sequence>
<dbReference type="RefSeq" id="WP_169526677.1">
    <property type="nucleotide sequence ID" value="NZ_JAAMPU010000102.1"/>
</dbReference>
<accession>A0A972JF79</accession>
<name>A0A972JF79_9FLAO</name>
<protein>
    <submittedName>
        <fullName evidence="1">Uncharacterized protein</fullName>
    </submittedName>
</protein>
<keyword evidence="2" id="KW-1185">Reference proteome</keyword>
<reference evidence="1" key="1">
    <citation type="submission" date="2020-02" db="EMBL/GenBank/DDBJ databases">
        <title>Flavobacterium sp. genome.</title>
        <authorList>
            <person name="Jung H.S."/>
            <person name="Baek J.H."/>
            <person name="Jeon C.O."/>
        </authorList>
    </citation>
    <scope>NUCLEOTIDE SEQUENCE</scope>
    <source>
        <strain evidence="1">SE-s28</strain>
    </source>
</reference>